<dbReference type="EMBL" id="QGHD01000021">
    <property type="protein sequence ID" value="PWK94505.1"/>
    <property type="molecule type" value="Genomic_DNA"/>
</dbReference>
<dbReference type="Proteomes" id="UP000245523">
    <property type="component" value="Unassembled WGS sequence"/>
</dbReference>
<sequence>MAQVSTIALTNINNSAHFLFLKDIVDRASNDSNITKNCAAQVEALQKAVQEEDACSNISNKSLATDKIAEADRLRDKLYLGYKRSVSAYLDFPDADCANAAKILNQHIIDYNINVLDQLHKETGALVGFIKDLETIHKNLVETLNLTRFVDHLKAANETVREHTDVRTNERSVKVAGATKQARIASDNAYRDLINHINARMMLEGEAAYEAFATFVNTQIAEYKQSVVSKRKTKTEESPAENSPLE</sequence>
<evidence type="ECO:0000256" key="1">
    <source>
        <dbReference type="SAM" id="MobiDB-lite"/>
    </source>
</evidence>
<keyword evidence="3" id="KW-1185">Reference proteome</keyword>
<reference evidence="2 3" key="1">
    <citation type="submission" date="2018-05" db="EMBL/GenBank/DDBJ databases">
        <title>Animal gut microbial communities from fecal samples from Wisconsin, USA.</title>
        <authorList>
            <person name="Neumann A."/>
        </authorList>
    </citation>
    <scope>NUCLEOTIDE SEQUENCE [LARGE SCALE GENOMIC DNA]</scope>
    <source>
        <strain evidence="2 3">UWS4</strain>
    </source>
</reference>
<organism evidence="2 3">
    <name type="scientific">Hallerella porci</name>
    <dbReference type="NCBI Taxonomy" id="1945871"/>
    <lineage>
        <taxon>Bacteria</taxon>
        <taxon>Pseudomonadati</taxon>
        <taxon>Fibrobacterota</taxon>
        <taxon>Fibrobacteria</taxon>
        <taxon>Fibrobacterales</taxon>
        <taxon>Fibrobacteraceae</taxon>
        <taxon>Hallerella</taxon>
    </lineage>
</organism>
<feature type="region of interest" description="Disordered" evidence="1">
    <location>
        <begin position="227"/>
        <end position="246"/>
    </location>
</feature>
<gene>
    <name evidence="2" type="ORF">B0H50_12138</name>
</gene>
<accession>A0ABX5LN74</accession>
<comment type="caution">
    <text evidence="2">The sequence shown here is derived from an EMBL/GenBank/DDBJ whole genome shotgun (WGS) entry which is preliminary data.</text>
</comment>
<evidence type="ECO:0000313" key="3">
    <source>
        <dbReference type="Proteomes" id="UP000245523"/>
    </source>
</evidence>
<dbReference type="InterPro" id="IPR046228">
    <property type="entry name" value="DUF6261"/>
</dbReference>
<proteinExistence type="predicted"/>
<evidence type="ECO:0000313" key="2">
    <source>
        <dbReference type="EMBL" id="PWK94505.1"/>
    </source>
</evidence>
<dbReference type="RefSeq" id="WP_106199275.1">
    <property type="nucleotide sequence ID" value="NZ_JAXEIU010000058.1"/>
</dbReference>
<name>A0ABX5LN74_9BACT</name>
<dbReference type="Pfam" id="PF19775">
    <property type="entry name" value="DUF6261"/>
    <property type="match status" value="1"/>
</dbReference>
<protein>
    <submittedName>
        <fullName evidence="2">Uncharacterized protein</fullName>
    </submittedName>
</protein>